<feature type="transmembrane region" description="Helical" evidence="6">
    <location>
        <begin position="293"/>
        <end position="317"/>
    </location>
</feature>
<gene>
    <name evidence="9" type="ORF">DASC09_000170</name>
</gene>
<evidence type="ECO:0000256" key="5">
    <source>
        <dbReference type="SAM" id="MobiDB-lite"/>
    </source>
</evidence>
<organism evidence="9 10">
    <name type="scientific">Saccharomycopsis crataegensis</name>
    <dbReference type="NCBI Taxonomy" id="43959"/>
    <lineage>
        <taxon>Eukaryota</taxon>
        <taxon>Fungi</taxon>
        <taxon>Dikarya</taxon>
        <taxon>Ascomycota</taxon>
        <taxon>Saccharomycotina</taxon>
        <taxon>Saccharomycetes</taxon>
        <taxon>Saccharomycopsidaceae</taxon>
        <taxon>Saccharomycopsis</taxon>
    </lineage>
</organism>
<dbReference type="Proteomes" id="UP001360560">
    <property type="component" value="Unassembled WGS sequence"/>
</dbReference>
<evidence type="ECO:0000256" key="3">
    <source>
        <dbReference type="ARBA" id="ARBA00022989"/>
    </source>
</evidence>
<dbReference type="GO" id="GO:0005254">
    <property type="term" value="F:chloride channel activity"/>
    <property type="evidence" value="ECO:0007669"/>
    <property type="project" value="TreeGrafter"/>
</dbReference>
<keyword evidence="3 6" id="KW-1133">Transmembrane helix</keyword>
<dbReference type="Pfam" id="PF04547">
    <property type="entry name" value="Anoctamin"/>
    <property type="match status" value="1"/>
</dbReference>
<evidence type="ECO:0000259" key="7">
    <source>
        <dbReference type="Pfam" id="PF04547"/>
    </source>
</evidence>
<dbReference type="GO" id="GO:0032541">
    <property type="term" value="C:cortical endoplasmic reticulum"/>
    <property type="evidence" value="ECO:0007669"/>
    <property type="project" value="TreeGrafter"/>
</dbReference>
<dbReference type="InterPro" id="IPR049452">
    <property type="entry name" value="Anoctamin_TM"/>
</dbReference>
<feature type="region of interest" description="Disordered" evidence="5">
    <location>
        <begin position="712"/>
        <end position="787"/>
    </location>
</feature>
<feature type="transmembrane region" description="Helical" evidence="6">
    <location>
        <begin position="214"/>
        <end position="232"/>
    </location>
</feature>
<dbReference type="InterPro" id="IPR049456">
    <property type="entry name" value="Anoctamin_N_fung"/>
</dbReference>
<dbReference type="InterPro" id="IPR007632">
    <property type="entry name" value="Anoctamin"/>
</dbReference>
<protein>
    <submittedName>
        <fullName evidence="9">Ist2 protein</fullName>
    </submittedName>
</protein>
<dbReference type="GO" id="GO:0016020">
    <property type="term" value="C:membrane"/>
    <property type="evidence" value="ECO:0007669"/>
    <property type="project" value="UniProtKB-SubCell"/>
</dbReference>
<name>A0AAV5QDC7_9ASCO</name>
<dbReference type="PANTHER" id="PTHR12308:SF73">
    <property type="entry name" value="ANOCTAMIN"/>
    <property type="match status" value="1"/>
</dbReference>
<accession>A0AAV5QDC7</accession>
<dbReference type="GeneID" id="90070671"/>
<reference evidence="9 10" key="1">
    <citation type="journal article" date="2023" name="Elife">
        <title>Identification of key yeast species and microbe-microbe interactions impacting larval growth of Drosophila in the wild.</title>
        <authorList>
            <person name="Mure A."/>
            <person name="Sugiura Y."/>
            <person name="Maeda R."/>
            <person name="Honda K."/>
            <person name="Sakurai N."/>
            <person name="Takahashi Y."/>
            <person name="Watada M."/>
            <person name="Katoh T."/>
            <person name="Gotoh A."/>
            <person name="Gotoh Y."/>
            <person name="Taniguchi I."/>
            <person name="Nakamura K."/>
            <person name="Hayashi T."/>
            <person name="Katayama T."/>
            <person name="Uemura T."/>
            <person name="Hattori Y."/>
        </authorList>
    </citation>
    <scope>NUCLEOTIDE SEQUENCE [LARGE SCALE GENOMIC DNA]</scope>
    <source>
        <strain evidence="9 10">SC-9</strain>
    </source>
</reference>
<feature type="domain" description="Anoctamin alpha-beta plait" evidence="8">
    <location>
        <begin position="16"/>
        <end position="138"/>
    </location>
</feature>
<feature type="compositionally biased region" description="Polar residues" evidence="5">
    <location>
        <begin position="765"/>
        <end position="776"/>
    </location>
</feature>
<feature type="transmembrane region" description="Helical" evidence="6">
    <location>
        <begin position="189"/>
        <end position="207"/>
    </location>
</feature>
<feature type="transmembrane region" description="Helical" evidence="6">
    <location>
        <begin position="564"/>
        <end position="589"/>
    </location>
</feature>
<sequence>MEKVIDTSYSIGSLKPDFVISSLYTFDHAKDTPTKAANLDLQNLLNTLINGGFLAQIRPGSGVNEVILLVKLKKAQWVKILKNSEINDYLYGINNDLFDEDFEIDEADRLRIIYSYLVNDKDHGGLGIKPRIGQWDFVGSIQPIHDVAANKALIAKWIKTFKIEDNDIETIKNQYGSKIALYFVFLDTYLKWLIFPAIVGLANFIFFDKQKFSLPYTFLNLIWSIFFIQAWYNKEKNYSLKWNNRNVDSSSVSQVSNLDFKPSTTVVNYASFGNLKNFKYYPSYKRYLKKVTFVPIIILFAAILITWQLICFFVEIFITELYDGPLKSILALVPTVMLSVFVPIYTLIYKAIASKFVGWENHKTMLSLENSMNEKLFMISFLTSYMALIITSFVYFPAGHIINQYLEKIEFFFLDKVHPDFPIRKNHFIKINPQRMNGQFFFAMVTNQIIGFFLEYFLPFAMRFTTEIISNSKKEKIFYDYNDKNDEEEYLFQVRKQVYELDTYDVNDDIKQMVIQFGYLIFFSQCWTIAPFICLIVNVIQFFGDITKIFLENKRPIPTRTNSIYPWNQFMGLLVWVSSIIAPAITAMYSNSDVILERIDGFNLSMFEKSAVSIETWSLLAVIIFSEHLYLILTYALNILFSKIKSTESSEDLKNSLELKKKFISKYFCEENGTFIAASGGDDEAKWLSCKSDDEAALLELANKVVTNVKQSTKAKHTKDAAPVSAATPAHSPVPESKPRIAPKTEAIKEKIGASGAKVTEAVNELSQRKPSTPTSAVKEAMPKTEL</sequence>
<dbReference type="AlphaFoldDB" id="A0AAV5QDC7"/>
<feature type="transmembrane region" description="Helical" evidence="6">
    <location>
        <begin position="617"/>
        <end position="641"/>
    </location>
</feature>
<evidence type="ECO:0000256" key="2">
    <source>
        <dbReference type="ARBA" id="ARBA00022692"/>
    </source>
</evidence>
<comment type="subcellular location">
    <subcellularLocation>
        <location evidence="1">Membrane</location>
        <topology evidence="1">Multi-pass membrane protein</topology>
    </subcellularLocation>
</comment>
<evidence type="ECO:0000259" key="8">
    <source>
        <dbReference type="Pfam" id="PF20877"/>
    </source>
</evidence>
<keyword evidence="4 6" id="KW-0472">Membrane</keyword>
<proteinExistence type="predicted"/>
<evidence type="ECO:0000313" key="10">
    <source>
        <dbReference type="Proteomes" id="UP001360560"/>
    </source>
</evidence>
<dbReference type="EMBL" id="BTFZ01000001">
    <property type="protein sequence ID" value="GMM32692.1"/>
    <property type="molecule type" value="Genomic_DNA"/>
</dbReference>
<feature type="transmembrane region" description="Helical" evidence="6">
    <location>
        <begin position="329"/>
        <end position="352"/>
    </location>
</feature>
<feature type="transmembrane region" description="Helical" evidence="6">
    <location>
        <begin position="517"/>
        <end position="543"/>
    </location>
</feature>
<feature type="transmembrane region" description="Helical" evidence="6">
    <location>
        <begin position="440"/>
        <end position="458"/>
    </location>
</feature>
<keyword evidence="10" id="KW-1185">Reference proteome</keyword>
<feature type="domain" description="Anoctamin transmembrane" evidence="7">
    <location>
        <begin position="171"/>
        <end position="647"/>
    </location>
</feature>
<evidence type="ECO:0000256" key="6">
    <source>
        <dbReference type="SAM" id="Phobius"/>
    </source>
</evidence>
<comment type="caution">
    <text evidence="9">The sequence shown here is derived from an EMBL/GenBank/DDBJ whole genome shotgun (WGS) entry which is preliminary data.</text>
</comment>
<keyword evidence="2 6" id="KW-0812">Transmembrane</keyword>
<dbReference type="Pfam" id="PF20877">
    <property type="entry name" value="Anoctamin_N"/>
    <property type="match status" value="1"/>
</dbReference>
<evidence type="ECO:0000313" key="9">
    <source>
        <dbReference type="EMBL" id="GMM32692.1"/>
    </source>
</evidence>
<evidence type="ECO:0000256" key="4">
    <source>
        <dbReference type="ARBA" id="ARBA00023136"/>
    </source>
</evidence>
<feature type="transmembrane region" description="Helical" evidence="6">
    <location>
        <begin position="376"/>
        <end position="398"/>
    </location>
</feature>
<evidence type="ECO:0000256" key="1">
    <source>
        <dbReference type="ARBA" id="ARBA00004141"/>
    </source>
</evidence>
<dbReference type="RefSeq" id="XP_064849692.1">
    <property type="nucleotide sequence ID" value="XM_064993620.1"/>
</dbReference>
<dbReference type="PANTHER" id="PTHR12308">
    <property type="entry name" value="ANOCTAMIN"/>
    <property type="match status" value="1"/>
</dbReference>